<proteinExistence type="predicted"/>
<protein>
    <submittedName>
        <fullName evidence="1">Uncharacterized protein</fullName>
    </submittedName>
</protein>
<dbReference type="AlphaFoldDB" id="A0AAD6VUK2"/>
<evidence type="ECO:0000313" key="2">
    <source>
        <dbReference type="Proteomes" id="UP001164929"/>
    </source>
</evidence>
<organism evidence="1 2">
    <name type="scientific">Populus alba x Populus x berolinensis</name>
    <dbReference type="NCBI Taxonomy" id="444605"/>
    <lineage>
        <taxon>Eukaryota</taxon>
        <taxon>Viridiplantae</taxon>
        <taxon>Streptophyta</taxon>
        <taxon>Embryophyta</taxon>
        <taxon>Tracheophyta</taxon>
        <taxon>Spermatophyta</taxon>
        <taxon>Magnoliopsida</taxon>
        <taxon>eudicotyledons</taxon>
        <taxon>Gunneridae</taxon>
        <taxon>Pentapetalae</taxon>
        <taxon>rosids</taxon>
        <taxon>fabids</taxon>
        <taxon>Malpighiales</taxon>
        <taxon>Salicaceae</taxon>
        <taxon>Saliceae</taxon>
        <taxon>Populus</taxon>
    </lineage>
</organism>
<name>A0AAD6VUK2_9ROSI</name>
<gene>
    <name evidence="1" type="ORF">NC653_022204</name>
</gene>
<reference evidence="1" key="1">
    <citation type="journal article" date="2023" name="Mol. Ecol. Resour.">
        <title>Chromosome-level genome assembly of a triploid poplar Populus alba 'Berolinensis'.</title>
        <authorList>
            <person name="Chen S."/>
            <person name="Yu Y."/>
            <person name="Wang X."/>
            <person name="Wang S."/>
            <person name="Zhang T."/>
            <person name="Zhou Y."/>
            <person name="He R."/>
            <person name="Meng N."/>
            <person name="Wang Y."/>
            <person name="Liu W."/>
            <person name="Liu Z."/>
            <person name="Liu J."/>
            <person name="Guo Q."/>
            <person name="Huang H."/>
            <person name="Sederoff R.R."/>
            <person name="Wang G."/>
            <person name="Qu G."/>
            <person name="Chen S."/>
        </authorList>
    </citation>
    <scope>NUCLEOTIDE SEQUENCE</scope>
    <source>
        <strain evidence="1">SC-2020</strain>
    </source>
</reference>
<keyword evidence="2" id="KW-1185">Reference proteome</keyword>
<dbReference type="EMBL" id="JAQIZT010000008">
    <property type="protein sequence ID" value="KAJ6989566.1"/>
    <property type="molecule type" value="Genomic_DNA"/>
</dbReference>
<sequence length="38" mass="4569">MQQASAIWVKLFITEQQRSPKFCVPRSNLVWSPDQRRH</sequence>
<dbReference type="Proteomes" id="UP001164929">
    <property type="component" value="Chromosome 8"/>
</dbReference>
<accession>A0AAD6VUK2</accession>
<comment type="caution">
    <text evidence="1">The sequence shown here is derived from an EMBL/GenBank/DDBJ whole genome shotgun (WGS) entry which is preliminary data.</text>
</comment>
<evidence type="ECO:0000313" key="1">
    <source>
        <dbReference type="EMBL" id="KAJ6989566.1"/>
    </source>
</evidence>